<keyword evidence="3 5" id="KW-0067">ATP-binding</keyword>
<dbReference type="GO" id="GO:0005524">
    <property type="term" value="F:ATP binding"/>
    <property type="evidence" value="ECO:0007669"/>
    <property type="project" value="UniProtKB-KW"/>
</dbReference>
<dbReference type="InterPro" id="IPR051782">
    <property type="entry name" value="ABC_Transporter_VariousFunc"/>
</dbReference>
<reference evidence="6" key="1">
    <citation type="submission" date="2016-10" db="EMBL/GenBank/DDBJ databases">
        <authorList>
            <person name="Varghese N."/>
            <person name="Submissions S."/>
        </authorList>
    </citation>
    <scope>NUCLEOTIDE SEQUENCE [LARGE SCALE GENOMIC DNA]</scope>
    <source>
        <strain evidence="6">DSM 23126</strain>
    </source>
</reference>
<evidence type="ECO:0000256" key="1">
    <source>
        <dbReference type="ARBA" id="ARBA00022448"/>
    </source>
</evidence>
<accession>A0A1H2WI55</accession>
<dbReference type="RefSeq" id="WP_091615477.1">
    <property type="nucleotide sequence ID" value="NZ_FNNC01000005.1"/>
</dbReference>
<dbReference type="Proteomes" id="UP000199488">
    <property type="component" value="Unassembled WGS sequence"/>
</dbReference>
<evidence type="ECO:0000313" key="6">
    <source>
        <dbReference type="Proteomes" id="UP000199488"/>
    </source>
</evidence>
<dbReference type="STRING" id="1122204.SAMN05421781_2433"/>
<dbReference type="GO" id="GO:0016887">
    <property type="term" value="F:ATP hydrolysis activity"/>
    <property type="evidence" value="ECO:0007669"/>
    <property type="project" value="InterPro"/>
</dbReference>
<dbReference type="SUPFAM" id="SSF52540">
    <property type="entry name" value="P-loop containing nucleoside triphosphate hydrolases"/>
    <property type="match status" value="1"/>
</dbReference>
<keyword evidence="6" id="KW-1185">Reference proteome</keyword>
<dbReference type="InterPro" id="IPR003593">
    <property type="entry name" value="AAA+_ATPase"/>
</dbReference>
<dbReference type="OrthoDB" id="9804819at2"/>
<dbReference type="InterPro" id="IPR027417">
    <property type="entry name" value="P-loop_NTPase"/>
</dbReference>
<dbReference type="SMART" id="SM00382">
    <property type="entry name" value="AAA"/>
    <property type="match status" value="1"/>
</dbReference>
<evidence type="ECO:0000313" key="5">
    <source>
        <dbReference type="EMBL" id="SDW79944.1"/>
    </source>
</evidence>
<dbReference type="CDD" id="cd03230">
    <property type="entry name" value="ABC_DR_subfamily_A"/>
    <property type="match status" value="1"/>
</dbReference>
<evidence type="ECO:0000256" key="3">
    <source>
        <dbReference type="ARBA" id="ARBA00022840"/>
    </source>
</evidence>
<dbReference type="PANTHER" id="PTHR42939">
    <property type="entry name" value="ABC TRANSPORTER ATP-BINDING PROTEIN ALBC-RELATED"/>
    <property type="match status" value="1"/>
</dbReference>
<protein>
    <submittedName>
        <fullName evidence="5">ABC-2 type transport system ATP-binding protein</fullName>
    </submittedName>
</protein>
<dbReference type="Gene3D" id="3.40.50.300">
    <property type="entry name" value="P-loop containing nucleotide triphosphate hydrolases"/>
    <property type="match status" value="1"/>
</dbReference>
<keyword evidence="1" id="KW-0813">Transport</keyword>
<organism evidence="5 6">
    <name type="scientific">Marinococcus luteus</name>
    <dbReference type="NCBI Taxonomy" id="1122204"/>
    <lineage>
        <taxon>Bacteria</taxon>
        <taxon>Bacillati</taxon>
        <taxon>Bacillota</taxon>
        <taxon>Bacilli</taxon>
        <taxon>Bacillales</taxon>
        <taxon>Bacillaceae</taxon>
        <taxon>Marinococcus</taxon>
    </lineage>
</organism>
<evidence type="ECO:0000259" key="4">
    <source>
        <dbReference type="PROSITE" id="PS50893"/>
    </source>
</evidence>
<keyword evidence="2" id="KW-0547">Nucleotide-binding</keyword>
<dbReference type="AlphaFoldDB" id="A0A1H2WI55"/>
<dbReference type="InterPro" id="IPR003439">
    <property type="entry name" value="ABC_transporter-like_ATP-bd"/>
</dbReference>
<feature type="domain" description="ABC transporter" evidence="4">
    <location>
        <begin position="7"/>
        <end position="237"/>
    </location>
</feature>
<evidence type="ECO:0000256" key="2">
    <source>
        <dbReference type="ARBA" id="ARBA00022741"/>
    </source>
</evidence>
<dbReference type="PROSITE" id="PS50893">
    <property type="entry name" value="ABC_TRANSPORTER_2"/>
    <property type="match status" value="1"/>
</dbReference>
<dbReference type="EMBL" id="FNNC01000005">
    <property type="protein sequence ID" value="SDW79944.1"/>
    <property type="molecule type" value="Genomic_DNA"/>
</dbReference>
<dbReference type="PANTHER" id="PTHR42939:SF1">
    <property type="entry name" value="ABC TRANSPORTER ATP-BINDING PROTEIN ALBC-RELATED"/>
    <property type="match status" value="1"/>
</dbReference>
<gene>
    <name evidence="5" type="ORF">SAMN05421781_2433</name>
</gene>
<proteinExistence type="predicted"/>
<dbReference type="Pfam" id="PF00005">
    <property type="entry name" value="ABC_tran"/>
    <property type="match status" value="1"/>
</dbReference>
<sequence length="257" mass="28477">MHDSTAVEVNQLTKQFKGATAVHPLNFEVHAHEIFGFLGPNGAGKTTTMRMLAGLLEPSSGDGYIHGKSIKNHPLEAKQQLAYLPDKPDIYPKLTGWEFLQFIASVFKLDKNIWIEHAKRLLHRFDLTESAGRLMETYSHGMKQKIALTGALIHQPSVIFLDEPTVGLDPKSSRDLRAILRETAADGTAVFFSTHMLDVADQLCDRVGIIHRGRLLQTGTPEALKQEHASHAGGSLEDVFLRMTEQHETEGPEGEVP</sequence>
<name>A0A1H2WI55_9BACI</name>